<organism evidence="1 2">
    <name type="scientific">Emericellopsis atlantica</name>
    <dbReference type="NCBI Taxonomy" id="2614577"/>
    <lineage>
        <taxon>Eukaryota</taxon>
        <taxon>Fungi</taxon>
        <taxon>Dikarya</taxon>
        <taxon>Ascomycota</taxon>
        <taxon>Pezizomycotina</taxon>
        <taxon>Sordariomycetes</taxon>
        <taxon>Hypocreomycetidae</taxon>
        <taxon>Hypocreales</taxon>
        <taxon>Bionectriaceae</taxon>
        <taxon>Emericellopsis</taxon>
    </lineage>
</organism>
<accession>A0A9P8CN27</accession>
<name>A0A9P8CN27_9HYPO</name>
<dbReference type="PANTHER" id="PTHR46082:SF11">
    <property type="entry name" value="AAA+ ATPASE DOMAIN-CONTAINING PROTEIN-RELATED"/>
    <property type="match status" value="1"/>
</dbReference>
<keyword evidence="2" id="KW-1185">Reference proteome</keyword>
<dbReference type="RefSeq" id="XP_046116641.1">
    <property type="nucleotide sequence ID" value="XM_046262351.1"/>
</dbReference>
<dbReference type="Proteomes" id="UP000887229">
    <property type="component" value="Unassembled WGS sequence"/>
</dbReference>
<dbReference type="AlphaFoldDB" id="A0A9P8CN27"/>
<protein>
    <submittedName>
        <fullName evidence="1">Uncharacterized protein</fullName>
    </submittedName>
</protein>
<comment type="caution">
    <text evidence="1">The sequence shown here is derived from an EMBL/GenBank/DDBJ whole genome shotgun (WGS) entry which is preliminary data.</text>
</comment>
<dbReference type="PANTHER" id="PTHR46082">
    <property type="entry name" value="ATP/GTP-BINDING PROTEIN-RELATED"/>
    <property type="match status" value="1"/>
</dbReference>
<proteinExistence type="predicted"/>
<dbReference type="InterPro" id="IPR053137">
    <property type="entry name" value="NLR-like"/>
</dbReference>
<dbReference type="GO" id="GO:0003824">
    <property type="term" value="F:catalytic activity"/>
    <property type="evidence" value="ECO:0007669"/>
    <property type="project" value="InterPro"/>
</dbReference>
<evidence type="ECO:0000313" key="1">
    <source>
        <dbReference type="EMBL" id="KAG9252717.1"/>
    </source>
</evidence>
<dbReference type="Gene3D" id="3.40.50.1580">
    <property type="entry name" value="Nucleoside phosphorylase domain"/>
    <property type="match status" value="1"/>
</dbReference>
<dbReference type="GeneID" id="70293254"/>
<dbReference type="OrthoDB" id="1658288at2759"/>
<dbReference type="GO" id="GO:0009116">
    <property type="term" value="P:nucleoside metabolic process"/>
    <property type="evidence" value="ECO:0007669"/>
    <property type="project" value="InterPro"/>
</dbReference>
<evidence type="ECO:0000313" key="2">
    <source>
        <dbReference type="Proteomes" id="UP000887229"/>
    </source>
</evidence>
<dbReference type="EMBL" id="MU251261">
    <property type="protein sequence ID" value="KAG9252717.1"/>
    <property type="molecule type" value="Genomic_DNA"/>
</dbReference>
<reference evidence="1" key="1">
    <citation type="journal article" date="2021" name="IMA Fungus">
        <title>Genomic characterization of three marine fungi, including Emericellopsis atlantica sp. nov. with signatures of a generalist lifestyle and marine biomass degradation.</title>
        <authorList>
            <person name="Hagestad O.C."/>
            <person name="Hou L."/>
            <person name="Andersen J.H."/>
            <person name="Hansen E.H."/>
            <person name="Altermark B."/>
            <person name="Li C."/>
            <person name="Kuhnert E."/>
            <person name="Cox R.J."/>
            <person name="Crous P.W."/>
            <person name="Spatafora J.W."/>
            <person name="Lail K."/>
            <person name="Amirebrahimi M."/>
            <person name="Lipzen A."/>
            <person name="Pangilinan J."/>
            <person name="Andreopoulos W."/>
            <person name="Hayes R.D."/>
            <person name="Ng V."/>
            <person name="Grigoriev I.V."/>
            <person name="Jackson S.A."/>
            <person name="Sutton T.D.S."/>
            <person name="Dobson A.D.W."/>
            <person name="Rama T."/>
        </authorList>
    </citation>
    <scope>NUCLEOTIDE SEQUENCE</scope>
    <source>
        <strain evidence="1">TS7</strain>
    </source>
</reference>
<dbReference type="InterPro" id="IPR035994">
    <property type="entry name" value="Nucleoside_phosphorylase_sf"/>
</dbReference>
<sequence length="467" mass="51760">MAAPESKPAMDVGIYNVAWLAPRQIEALAAYYMLDELHRHRQPLCDEFSYIGGSMAGHNVVVVSLRGDTPPRSGSAAAMAYRVKRTFPNLQSGFLVGLAAGIPRRPPRPNDNTAAPIRSVFSSFRLMREEALAQMLHNFRRIEDCWHDDGTFAHPSHTEDQRYGWAGDQTAPAQLSSNPPEQQSRVFYGTIGSGSEYIRDSVTRNMMRDEHGVIAFEMEAAGVLAQLNVAVISGFCDFEGIRRSKVFQPYAAAMAASYARLVLSQLDANVHQEAALQGLPGTGKRQLALEGNDRTAMLRNVCQAIEKQRRWLVVVDNADDFHMSGLEGRREPMMANLYGFLPRSSTSTTIWLTHDLAVSRLLVGPGRTLKITNMTTEDAAKMVEKLSITRTWGTGTTLSEQTQRMSSMTAAAFWQVQGAPEGDIYRPLHEDTSNSHLQSLNEAISRLGRHDDFAVEILFMFSHGPSL</sequence>
<gene>
    <name evidence="1" type="ORF">F5Z01DRAFT_638214</name>
</gene>
<dbReference type="SUPFAM" id="SSF53167">
    <property type="entry name" value="Purine and uridine phosphorylases"/>
    <property type="match status" value="1"/>
</dbReference>